<evidence type="ECO:0000313" key="2">
    <source>
        <dbReference type="Proteomes" id="UP001165679"/>
    </source>
</evidence>
<dbReference type="EMBL" id="JAPDNT010000012">
    <property type="protein sequence ID" value="MCW3475804.1"/>
    <property type="molecule type" value="Genomic_DNA"/>
</dbReference>
<dbReference type="Proteomes" id="UP001165679">
    <property type="component" value="Unassembled WGS sequence"/>
</dbReference>
<reference evidence="1" key="2">
    <citation type="submission" date="2022-10" db="EMBL/GenBank/DDBJ databases">
        <authorList>
            <person name="Trinh H.N."/>
        </authorList>
    </citation>
    <scope>NUCLEOTIDE SEQUENCE</scope>
    <source>
        <strain evidence="1">RN2-1</strain>
    </source>
</reference>
<reference evidence="1" key="1">
    <citation type="submission" date="2022-09" db="EMBL/GenBank/DDBJ databases">
        <title>Rhodovastum sp. nov. RN2-1 isolated from soil in Seongnam, South Korea.</title>
        <authorList>
            <person name="Le N.T."/>
        </authorList>
    </citation>
    <scope>NUCLEOTIDE SEQUENCE</scope>
    <source>
        <strain evidence="1">RN2-1</strain>
    </source>
</reference>
<sequence>MIKQHRTLAAYVNMLLRVGFAISHVEEWGPAEQQIASRPSLADERQRPPFLLVAARRDGPGRNIAA</sequence>
<dbReference type="Gene3D" id="3.40.50.150">
    <property type="entry name" value="Vaccinia Virus protein VP39"/>
    <property type="match status" value="1"/>
</dbReference>
<dbReference type="AlphaFoldDB" id="A0AA42CEW8"/>
<dbReference type="RefSeq" id="WP_264714534.1">
    <property type="nucleotide sequence ID" value="NZ_JAPDNT010000012.1"/>
</dbReference>
<comment type="caution">
    <text evidence="1">The sequence shown here is derived from an EMBL/GenBank/DDBJ whole genome shotgun (WGS) entry which is preliminary data.</text>
</comment>
<gene>
    <name evidence="1" type="ORF">OL599_14590</name>
</gene>
<name>A0AA42CEW8_9PROT</name>
<keyword evidence="2" id="KW-1185">Reference proteome</keyword>
<proteinExistence type="predicted"/>
<evidence type="ECO:0000313" key="1">
    <source>
        <dbReference type="EMBL" id="MCW3475804.1"/>
    </source>
</evidence>
<dbReference type="InterPro" id="IPR029063">
    <property type="entry name" value="SAM-dependent_MTases_sf"/>
</dbReference>
<protein>
    <submittedName>
        <fullName evidence="1">Uncharacterized protein</fullName>
    </submittedName>
</protein>
<organism evidence="1 2">
    <name type="scientific">Limobrevibacterium gyesilva</name>
    <dbReference type="NCBI Taxonomy" id="2991712"/>
    <lineage>
        <taxon>Bacteria</taxon>
        <taxon>Pseudomonadati</taxon>
        <taxon>Pseudomonadota</taxon>
        <taxon>Alphaproteobacteria</taxon>
        <taxon>Acetobacterales</taxon>
        <taxon>Acetobacteraceae</taxon>
        <taxon>Limobrevibacterium</taxon>
    </lineage>
</organism>
<accession>A0AA42CEW8</accession>